<reference evidence="2" key="1">
    <citation type="submission" date="2018-07" db="EMBL/GenBank/DDBJ databases">
        <title>Annotation of Aphanomyces astaci genome assembly.</title>
        <authorList>
            <person name="Studholme D.J."/>
        </authorList>
    </citation>
    <scope>NUCLEOTIDE SEQUENCE [LARGE SCALE GENOMIC DNA]</scope>
    <source>
        <strain evidence="2">Pc</strain>
    </source>
</reference>
<gene>
    <name evidence="2" type="ORF">B5M09_011301</name>
</gene>
<protein>
    <submittedName>
        <fullName evidence="2">Uncharacterized protein</fullName>
    </submittedName>
</protein>
<feature type="signal peptide" evidence="1">
    <location>
        <begin position="1"/>
        <end position="21"/>
    </location>
</feature>
<evidence type="ECO:0000256" key="1">
    <source>
        <dbReference type="SAM" id="SignalP"/>
    </source>
</evidence>
<comment type="caution">
    <text evidence="2">The sequence shown here is derived from an EMBL/GenBank/DDBJ whole genome shotgun (WGS) entry which is preliminary data.</text>
</comment>
<dbReference type="Proteomes" id="UP000284702">
    <property type="component" value="Unassembled WGS sequence"/>
</dbReference>
<name>A0A425CRS7_APHAT</name>
<dbReference type="EMBL" id="MZMZ02004208">
    <property type="protein sequence ID" value="RQM19680.1"/>
    <property type="molecule type" value="Genomic_DNA"/>
</dbReference>
<keyword evidence="1" id="KW-0732">Signal</keyword>
<evidence type="ECO:0000313" key="3">
    <source>
        <dbReference type="Proteomes" id="UP000284702"/>
    </source>
</evidence>
<dbReference type="VEuPathDB" id="FungiDB:H257_08116"/>
<dbReference type="AlphaFoldDB" id="A0A425CRS7"/>
<feature type="chain" id="PRO_5019282260" evidence="1">
    <location>
        <begin position="22"/>
        <end position="152"/>
    </location>
</feature>
<proteinExistence type="predicted"/>
<evidence type="ECO:0000313" key="2">
    <source>
        <dbReference type="EMBL" id="RQM19680.1"/>
    </source>
</evidence>
<accession>A0A425CRS7</accession>
<organism evidence="2 3">
    <name type="scientific">Aphanomyces astaci</name>
    <name type="common">Crayfish plague agent</name>
    <dbReference type="NCBI Taxonomy" id="112090"/>
    <lineage>
        <taxon>Eukaryota</taxon>
        <taxon>Sar</taxon>
        <taxon>Stramenopiles</taxon>
        <taxon>Oomycota</taxon>
        <taxon>Saprolegniomycetes</taxon>
        <taxon>Saprolegniales</taxon>
        <taxon>Verrucalvaceae</taxon>
        <taxon>Aphanomyces</taxon>
    </lineage>
</organism>
<keyword evidence="3" id="KW-1185">Reference proteome</keyword>
<sequence length="152" mass="16571">MVHVKRGAVRLLCHCATTCSALTGASLVTSSSVPSTPEDVAKEALAAYKSMLRYFNFSVAEPWPGRPITSLPRLLKADLKTVPDELQRLTCLANLQALRSTAANKIWWKVLTEQIVAEYAPPSPSTRTSTVRRIHCTMRSPLAVGSKDSFAS</sequence>